<name>A0A4R1L929_9BACT</name>
<protein>
    <submittedName>
        <fullName evidence="3">VCBS repeat protein</fullName>
    </submittedName>
</protein>
<keyword evidence="1 2" id="KW-0732">Signal</keyword>
<evidence type="ECO:0000313" key="4">
    <source>
        <dbReference type="Proteomes" id="UP000295210"/>
    </source>
</evidence>
<gene>
    <name evidence="3" type="ORF">C7378_1086</name>
</gene>
<dbReference type="RefSeq" id="WP_207901355.1">
    <property type="nucleotide sequence ID" value="NZ_SMGK01000002.1"/>
</dbReference>
<keyword evidence="4" id="KW-1185">Reference proteome</keyword>
<dbReference type="AlphaFoldDB" id="A0A4R1L929"/>
<accession>A0A4R1L929</accession>
<reference evidence="3 4" key="1">
    <citation type="submission" date="2019-03" db="EMBL/GenBank/DDBJ databases">
        <title>Genomic Encyclopedia of Type Strains, Phase IV (KMG-IV): sequencing the most valuable type-strain genomes for metagenomic binning, comparative biology and taxonomic classification.</title>
        <authorList>
            <person name="Goeker M."/>
        </authorList>
    </citation>
    <scope>NUCLEOTIDE SEQUENCE [LARGE SCALE GENOMIC DNA]</scope>
    <source>
        <strain evidence="3 4">DSM 103428</strain>
    </source>
</reference>
<dbReference type="InterPro" id="IPR013517">
    <property type="entry name" value="FG-GAP"/>
</dbReference>
<sequence>MKKQYAALSFLFLASLLTIQPAGAQSQRRTEPGNGPYGVPQATFLAHHLGTDHAEGITTLDMNGDGRPDLLSGAYWYENPGPDGGEWKRHQYRTVGILNEFVSDSGEWTVDVNHDGAPDVITTGWMVNGLWCYENPKQPGVMWKRHLIADSYDTEGGTMADINGDGKPDIILAHYNHSGLLWVDFSGPQPKVHHVGDKTQDGHGVGVADVDGDGKADILTPYGWFRNIDADHDKWEWHGDWQLGDAGFPIIGYDVNNDGKLDIIYGQGHSYGLYWLEQQGTGAQRHWKKHVIDESYSQIHALKLVDIDGDGQPELVTGKRYRGHSGHDPGSYDPLVIYYYKIDRKTGAFTRYPIAVNSSAGAGTQFIAQDLDGDGDIDLATAGKTGVSFFENLKVNRVPKATREQQILLNKDWPFPGEGATVTQEDGPAPK</sequence>
<evidence type="ECO:0000256" key="2">
    <source>
        <dbReference type="SAM" id="SignalP"/>
    </source>
</evidence>
<dbReference type="Pfam" id="PF13517">
    <property type="entry name" value="FG-GAP_3"/>
    <property type="match status" value="2"/>
</dbReference>
<feature type="signal peptide" evidence="2">
    <location>
        <begin position="1"/>
        <end position="24"/>
    </location>
</feature>
<dbReference type="InterPro" id="IPR028994">
    <property type="entry name" value="Integrin_alpha_N"/>
</dbReference>
<organism evidence="3 4">
    <name type="scientific">Acidipila rosea</name>
    <dbReference type="NCBI Taxonomy" id="768535"/>
    <lineage>
        <taxon>Bacteria</taxon>
        <taxon>Pseudomonadati</taxon>
        <taxon>Acidobacteriota</taxon>
        <taxon>Terriglobia</taxon>
        <taxon>Terriglobales</taxon>
        <taxon>Acidobacteriaceae</taxon>
        <taxon>Acidipila</taxon>
    </lineage>
</organism>
<comment type="caution">
    <text evidence="3">The sequence shown here is derived from an EMBL/GenBank/DDBJ whole genome shotgun (WGS) entry which is preliminary data.</text>
</comment>
<evidence type="ECO:0000256" key="1">
    <source>
        <dbReference type="ARBA" id="ARBA00022729"/>
    </source>
</evidence>
<proteinExistence type="predicted"/>
<dbReference type="PANTHER" id="PTHR44103">
    <property type="entry name" value="PROPROTEIN CONVERTASE P"/>
    <property type="match status" value="1"/>
</dbReference>
<evidence type="ECO:0000313" key="3">
    <source>
        <dbReference type="EMBL" id="TCK73473.1"/>
    </source>
</evidence>
<feature type="chain" id="PRO_5020373741" evidence="2">
    <location>
        <begin position="25"/>
        <end position="431"/>
    </location>
</feature>
<dbReference type="Gene3D" id="2.130.10.130">
    <property type="entry name" value="Integrin alpha, N-terminal"/>
    <property type="match status" value="2"/>
</dbReference>
<dbReference type="Proteomes" id="UP000295210">
    <property type="component" value="Unassembled WGS sequence"/>
</dbReference>
<dbReference type="SUPFAM" id="SSF69318">
    <property type="entry name" value="Integrin alpha N-terminal domain"/>
    <property type="match status" value="1"/>
</dbReference>
<dbReference type="EMBL" id="SMGK01000002">
    <property type="protein sequence ID" value="TCK73473.1"/>
    <property type="molecule type" value="Genomic_DNA"/>
</dbReference>
<dbReference type="PANTHER" id="PTHR44103:SF1">
    <property type="entry name" value="PROPROTEIN CONVERTASE P"/>
    <property type="match status" value="1"/>
</dbReference>